<sequence>MKPKDEGKIDEIYTATLALVKEQGLAGITMSQIARKAGFATGTVYIYFANKDELIVKLFDKCINDYTRDHFAGYDPSAPFKVAFHTIWMNMLRYSIEHFHEMVFIEQCFHSPFISEATRKATKDRLLPWRELIERGKKEKLIKQVDASWIMLFVRGSVRDLVKHCAYHQLKITNEFRETMFEMCWDGIRD</sequence>
<dbReference type="InterPro" id="IPR001647">
    <property type="entry name" value="HTH_TetR"/>
</dbReference>
<dbReference type="GO" id="GO:0003677">
    <property type="term" value="F:DNA binding"/>
    <property type="evidence" value="ECO:0007669"/>
    <property type="project" value="UniProtKB-UniRule"/>
</dbReference>
<keyword evidence="1 2" id="KW-0238">DNA-binding</keyword>
<dbReference type="EMBL" id="SGXA01000001">
    <property type="protein sequence ID" value="RZS74963.1"/>
    <property type="molecule type" value="Genomic_DNA"/>
</dbReference>
<reference evidence="4 5" key="1">
    <citation type="submission" date="2019-02" db="EMBL/GenBank/DDBJ databases">
        <title>Genomic Encyclopedia of Type Strains, Phase IV (KMG-IV): sequencing the most valuable type-strain genomes for metagenomic binning, comparative biology and taxonomic classification.</title>
        <authorList>
            <person name="Goeker M."/>
        </authorList>
    </citation>
    <scope>NUCLEOTIDE SEQUENCE [LARGE SCALE GENOMIC DNA]</scope>
    <source>
        <strain evidence="4 5">DSM 18116</strain>
    </source>
</reference>
<dbReference type="Pfam" id="PF00440">
    <property type="entry name" value="TetR_N"/>
    <property type="match status" value="1"/>
</dbReference>
<gene>
    <name evidence="4" type="ORF">EV199_0815</name>
</gene>
<dbReference type="OrthoDB" id="6430772at2"/>
<dbReference type="InterPro" id="IPR050624">
    <property type="entry name" value="HTH-type_Tx_Regulator"/>
</dbReference>
<protein>
    <submittedName>
        <fullName evidence="4">TetR family transcriptional regulator</fullName>
    </submittedName>
</protein>
<organism evidence="4 5">
    <name type="scientific">Pseudobacter ginsenosidimutans</name>
    <dbReference type="NCBI Taxonomy" id="661488"/>
    <lineage>
        <taxon>Bacteria</taxon>
        <taxon>Pseudomonadati</taxon>
        <taxon>Bacteroidota</taxon>
        <taxon>Chitinophagia</taxon>
        <taxon>Chitinophagales</taxon>
        <taxon>Chitinophagaceae</taxon>
        <taxon>Pseudobacter</taxon>
    </lineage>
</organism>
<keyword evidence="5" id="KW-1185">Reference proteome</keyword>
<dbReference type="InterPro" id="IPR009057">
    <property type="entry name" value="Homeodomain-like_sf"/>
</dbReference>
<evidence type="ECO:0000256" key="1">
    <source>
        <dbReference type="ARBA" id="ARBA00023125"/>
    </source>
</evidence>
<dbReference type="PRINTS" id="PR00455">
    <property type="entry name" value="HTHTETR"/>
</dbReference>
<comment type="caution">
    <text evidence="4">The sequence shown here is derived from an EMBL/GenBank/DDBJ whole genome shotgun (WGS) entry which is preliminary data.</text>
</comment>
<dbReference type="SUPFAM" id="SSF48498">
    <property type="entry name" value="Tetracyclin repressor-like, C-terminal domain"/>
    <property type="match status" value="1"/>
</dbReference>
<dbReference type="InterPro" id="IPR032551">
    <property type="entry name" value="BscR_C"/>
</dbReference>
<evidence type="ECO:0000313" key="5">
    <source>
        <dbReference type="Proteomes" id="UP000293874"/>
    </source>
</evidence>
<name>A0A4Q7N0X3_9BACT</name>
<feature type="domain" description="HTH tetR-type" evidence="3">
    <location>
        <begin position="6"/>
        <end position="66"/>
    </location>
</feature>
<dbReference type="Proteomes" id="UP000293874">
    <property type="component" value="Unassembled WGS sequence"/>
</dbReference>
<dbReference type="RefSeq" id="WP_130539381.1">
    <property type="nucleotide sequence ID" value="NZ_CP042431.1"/>
</dbReference>
<evidence type="ECO:0000259" key="3">
    <source>
        <dbReference type="PROSITE" id="PS50977"/>
    </source>
</evidence>
<dbReference type="PANTHER" id="PTHR43479">
    <property type="entry name" value="ACREF/ENVCD OPERON REPRESSOR-RELATED"/>
    <property type="match status" value="1"/>
</dbReference>
<dbReference type="Pfam" id="PF16295">
    <property type="entry name" value="TetR_C_10"/>
    <property type="match status" value="1"/>
</dbReference>
<dbReference type="InterPro" id="IPR036271">
    <property type="entry name" value="Tet_transcr_reg_TetR-rel_C_sf"/>
</dbReference>
<dbReference type="PANTHER" id="PTHR43479:SF11">
    <property type="entry name" value="ACREF_ENVCD OPERON REPRESSOR-RELATED"/>
    <property type="match status" value="1"/>
</dbReference>
<feature type="DNA-binding region" description="H-T-H motif" evidence="2">
    <location>
        <begin position="29"/>
        <end position="48"/>
    </location>
</feature>
<dbReference type="PROSITE" id="PS50977">
    <property type="entry name" value="HTH_TETR_2"/>
    <property type="match status" value="1"/>
</dbReference>
<dbReference type="AlphaFoldDB" id="A0A4Q7N0X3"/>
<evidence type="ECO:0000256" key="2">
    <source>
        <dbReference type="PROSITE-ProRule" id="PRU00335"/>
    </source>
</evidence>
<accession>A0A4Q7N0X3</accession>
<dbReference type="Gene3D" id="1.10.357.10">
    <property type="entry name" value="Tetracycline Repressor, domain 2"/>
    <property type="match status" value="1"/>
</dbReference>
<proteinExistence type="predicted"/>
<evidence type="ECO:0000313" key="4">
    <source>
        <dbReference type="EMBL" id="RZS74963.1"/>
    </source>
</evidence>
<dbReference type="SUPFAM" id="SSF46689">
    <property type="entry name" value="Homeodomain-like"/>
    <property type="match status" value="1"/>
</dbReference>